<accession>A0A8C5P8I8</accession>
<dbReference type="Pfam" id="PF14962">
    <property type="entry name" value="AIF-MLS"/>
    <property type="match status" value="1"/>
</dbReference>
<dbReference type="InterPro" id="IPR026093">
    <property type="entry name" value="MGARP"/>
</dbReference>
<protein>
    <recommendedName>
        <fullName evidence="3">Protein MGARP N-terminal domain-containing protein</fullName>
    </recommendedName>
</protein>
<feature type="transmembrane region" description="Helical" evidence="2">
    <location>
        <begin position="44"/>
        <end position="63"/>
    </location>
</feature>
<proteinExistence type="predicted"/>
<evidence type="ECO:0000313" key="5">
    <source>
        <dbReference type="Proteomes" id="UP000694569"/>
    </source>
</evidence>
<dbReference type="Ensembl" id="ENSLLET00000006038.1">
    <property type="protein sequence ID" value="ENSLLEP00000005791.1"/>
    <property type="gene ID" value="ENSLLEG00000003672.1"/>
</dbReference>
<keyword evidence="2" id="KW-1133">Transmembrane helix</keyword>
<dbReference type="Proteomes" id="UP000694569">
    <property type="component" value="Unplaced"/>
</dbReference>
<evidence type="ECO:0000313" key="4">
    <source>
        <dbReference type="Ensembl" id="ENSLLEP00000005791.1"/>
    </source>
</evidence>
<dbReference type="GeneTree" id="ENSGT00440000037338"/>
<dbReference type="PANTHER" id="PTHR22910">
    <property type="entry name" value="PROTEIN MGARP"/>
    <property type="match status" value="1"/>
</dbReference>
<dbReference type="GO" id="GO:1904115">
    <property type="term" value="C:axon cytoplasm"/>
    <property type="evidence" value="ECO:0007669"/>
    <property type="project" value="GOC"/>
</dbReference>
<feature type="region of interest" description="Disordered" evidence="1">
    <location>
        <begin position="184"/>
        <end position="211"/>
    </location>
</feature>
<keyword evidence="2" id="KW-0812">Transmembrane</keyword>
<sequence>MHLYRAAWHRLAPLATRGALLRTAPVRRMSSTSVPGSSGEALPYYLFTGAAFTGGLFYVYRTLSTDQERFRDRHAFIDSQQKEDHSARSSGKTGVEAEASYVTEACEEATESITVEAVAVAVEDVPEEEVISSISVEQEQPVTEEQELVPLAEEEIAASSEAAPLQVSAKVEKYRSTDIMICGTHSGENHKQAKVDGNSLKQTDNSRSEEE</sequence>
<dbReference type="InterPro" id="IPR032773">
    <property type="entry name" value="MGARP_N"/>
</dbReference>
<dbReference type="AlphaFoldDB" id="A0A8C5P8I8"/>
<reference evidence="4" key="1">
    <citation type="submission" date="2025-08" db="UniProtKB">
        <authorList>
            <consortium name="Ensembl"/>
        </authorList>
    </citation>
    <scope>IDENTIFICATION</scope>
</reference>
<keyword evidence="2" id="KW-0472">Membrane</keyword>
<dbReference type="PANTHER" id="PTHR22910:SF6">
    <property type="entry name" value="PROTEIN MGARP"/>
    <property type="match status" value="1"/>
</dbReference>
<keyword evidence="5" id="KW-1185">Reference proteome</keyword>
<dbReference type="OrthoDB" id="9909651at2759"/>
<dbReference type="GO" id="GO:0008089">
    <property type="term" value="P:anterograde axonal transport"/>
    <property type="evidence" value="ECO:0007669"/>
    <property type="project" value="InterPro"/>
</dbReference>
<evidence type="ECO:0000259" key="3">
    <source>
        <dbReference type="Pfam" id="PF14962"/>
    </source>
</evidence>
<dbReference type="GO" id="GO:0005741">
    <property type="term" value="C:mitochondrial outer membrane"/>
    <property type="evidence" value="ECO:0007669"/>
    <property type="project" value="TreeGrafter"/>
</dbReference>
<organism evidence="4 5">
    <name type="scientific">Leptobrachium leishanense</name>
    <name type="common">Leishan spiny toad</name>
    <dbReference type="NCBI Taxonomy" id="445787"/>
    <lineage>
        <taxon>Eukaryota</taxon>
        <taxon>Metazoa</taxon>
        <taxon>Chordata</taxon>
        <taxon>Craniata</taxon>
        <taxon>Vertebrata</taxon>
        <taxon>Euteleostomi</taxon>
        <taxon>Amphibia</taxon>
        <taxon>Batrachia</taxon>
        <taxon>Anura</taxon>
        <taxon>Pelobatoidea</taxon>
        <taxon>Megophryidae</taxon>
        <taxon>Leptobrachium</taxon>
    </lineage>
</organism>
<name>A0A8C5P8I8_9ANUR</name>
<evidence type="ECO:0000256" key="1">
    <source>
        <dbReference type="SAM" id="MobiDB-lite"/>
    </source>
</evidence>
<reference evidence="4" key="2">
    <citation type="submission" date="2025-09" db="UniProtKB">
        <authorList>
            <consortium name="Ensembl"/>
        </authorList>
    </citation>
    <scope>IDENTIFICATION</scope>
</reference>
<feature type="domain" description="Protein MGARP N-terminal" evidence="3">
    <location>
        <begin position="20"/>
        <end position="170"/>
    </location>
</feature>
<evidence type="ECO:0000256" key="2">
    <source>
        <dbReference type="SAM" id="Phobius"/>
    </source>
</evidence>